<dbReference type="Proteomes" id="UP001283361">
    <property type="component" value="Unassembled WGS sequence"/>
</dbReference>
<reference evidence="3" key="1">
    <citation type="journal article" date="2023" name="G3 (Bethesda)">
        <title>A reference genome for the long-term kleptoplast-retaining sea slug Elysia crispata morphotype clarki.</title>
        <authorList>
            <person name="Eastman K.E."/>
            <person name="Pendleton A.L."/>
            <person name="Shaikh M.A."/>
            <person name="Suttiyut T."/>
            <person name="Ogas R."/>
            <person name="Tomko P."/>
            <person name="Gavelis G."/>
            <person name="Widhalm J.R."/>
            <person name="Wisecaver J.H."/>
        </authorList>
    </citation>
    <scope>NUCLEOTIDE SEQUENCE</scope>
    <source>
        <strain evidence="3">ECLA1</strain>
    </source>
</reference>
<dbReference type="EMBL" id="JAWDGP010005939">
    <property type="protein sequence ID" value="KAK3749435.1"/>
    <property type="molecule type" value="Genomic_DNA"/>
</dbReference>
<evidence type="ECO:0000313" key="3">
    <source>
        <dbReference type="EMBL" id="KAK3749435.1"/>
    </source>
</evidence>
<keyword evidence="2" id="KW-0812">Transmembrane</keyword>
<protein>
    <submittedName>
        <fullName evidence="3">Uncharacterized protein</fullName>
    </submittedName>
</protein>
<accession>A0AAE0YKP9</accession>
<sequence>MSRSLRPHRTWLEAEGSFSLSQLDPSPNQFQFHEQPSSRSTNSGPDLFPTCFYGGLFLSTVFSTISSFIFTTA</sequence>
<feature type="region of interest" description="Disordered" evidence="1">
    <location>
        <begin position="19"/>
        <end position="43"/>
    </location>
</feature>
<evidence type="ECO:0000256" key="2">
    <source>
        <dbReference type="SAM" id="Phobius"/>
    </source>
</evidence>
<keyword evidence="2" id="KW-0472">Membrane</keyword>
<comment type="caution">
    <text evidence="3">The sequence shown here is derived from an EMBL/GenBank/DDBJ whole genome shotgun (WGS) entry which is preliminary data.</text>
</comment>
<feature type="transmembrane region" description="Helical" evidence="2">
    <location>
        <begin position="47"/>
        <end position="70"/>
    </location>
</feature>
<keyword evidence="4" id="KW-1185">Reference proteome</keyword>
<name>A0AAE0YKP9_9GAST</name>
<dbReference type="AlphaFoldDB" id="A0AAE0YKP9"/>
<evidence type="ECO:0000313" key="4">
    <source>
        <dbReference type="Proteomes" id="UP001283361"/>
    </source>
</evidence>
<gene>
    <name evidence="3" type="ORF">RRG08_003283</name>
</gene>
<proteinExistence type="predicted"/>
<keyword evidence="2" id="KW-1133">Transmembrane helix</keyword>
<evidence type="ECO:0000256" key="1">
    <source>
        <dbReference type="SAM" id="MobiDB-lite"/>
    </source>
</evidence>
<organism evidence="3 4">
    <name type="scientific">Elysia crispata</name>
    <name type="common">lettuce slug</name>
    <dbReference type="NCBI Taxonomy" id="231223"/>
    <lineage>
        <taxon>Eukaryota</taxon>
        <taxon>Metazoa</taxon>
        <taxon>Spiralia</taxon>
        <taxon>Lophotrochozoa</taxon>
        <taxon>Mollusca</taxon>
        <taxon>Gastropoda</taxon>
        <taxon>Heterobranchia</taxon>
        <taxon>Euthyneura</taxon>
        <taxon>Panpulmonata</taxon>
        <taxon>Sacoglossa</taxon>
        <taxon>Placobranchoidea</taxon>
        <taxon>Plakobranchidae</taxon>
        <taxon>Elysia</taxon>
    </lineage>
</organism>